<sequence length="182" mass="19903">MKQRQFAFTAIRVLAIYFLVAGIGRLMDVVAPVMLSGSDAHVSAWAYLSLVMPGLVYVAASVLLWSKAEGLVLRITQGQVEDAAEALPATRFASGELYKLALSLTGVILIVLTLPTLASTIIQLLQVNETSYTVTQPFLYSNWAVIMECIVKLGLGLLLIIKTQVIFGWVGRTFQQVRTNNQ</sequence>
<evidence type="ECO:0000256" key="1">
    <source>
        <dbReference type="SAM" id="Phobius"/>
    </source>
</evidence>
<accession>A0A1B2DBY1</accession>
<feature type="transmembrane region" description="Helical" evidence="1">
    <location>
        <begin position="44"/>
        <end position="65"/>
    </location>
</feature>
<name>A0A1B2DBY1_9BACL</name>
<feature type="transmembrane region" description="Helical" evidence="1">
    <location>
        <begin position="7"/>
        <end position="24"/>
    </location>
</feature>
<dbReference type="EMBL" id="CP016808">
    <property type="protein sequence ID" value="ANY65205.1"/>
    <property type="molecule type" value="Genomic_DNA"/>
</dbReference>
<keyword evidence="1" id="KW-1133">Transmembrane helix</keyword>
<dbReference type="RefSeq" id="WP_099516617.1">
    <property type="nucleotide sequence ID" value="NZ_CP016808.1"/>
</dbReference>
<feature type="transmembrane region" description="Helical" evidence="1">
    <location>
        <begin position="142"/>
        <end position="161"/>
    </location>
</feature>
<reference evidence="2" key="1">
    <citation type="submission" date="2016-08" db="EMBL/GenBank/DDBJ databases">
        <title>Complete Genome Seqeunce of Paenibacillus sp. BIHB 4019 from tea rhizoplane.</title>
        <authorList>
            <person name="Thakur R."/>
            <person name="Swarnkar M.K."/>
            <person name="Gulati A."/>
        </authorList>
    </citation>
    <scope>NUCLEOTIDE SEQUENCE [LARGE SCALE GENOMIC DNA]</scope>
    <source>
        <strain evidence="2">BIHB4019</strain>
    </source>
</reference>
<evidence type="ECO:0000313" key="2">
    <source>
        <dbReference type="EMBL" id="ANY65205.1"/>
    </source>
</evidence>
<organism evidence="2">
    <name type="scientific">Paenibacillus sp. BIHB 4019</name>
    <dbReference type="NCBI Taxonomy" id="1870819"/>
    <lineage>
        <taxon>Bacteria</taxon>
        <taxon>Bacillati</taxon>
        <taxon>Bacillota</taxon>
        <taxon>Bacilli</taxon>
        <taxon>Bacillales</taxon>
        <taxon>Paenibacillaceae</taxon>
        <taxon>Paenibacillus</taxon>
    </lineage>
</organism>
<keyword evidence="1" id="KW-0812">Transmembrane</keyword>
<dbReference type="AlphaFoldDB" id="A0A1B2DBY1"/>
<proteinExistence type="predicted"/>
<gene>
    <name evidence="2" type="ORF">BBD42_00960</name>
</gene>
<feature type="transmembrane region" description="Helical" evidence="1">
    <location>
        <begin position="100"/>
        <end position="122"/>
    </location>
</feature>
<protein>
    <submittedName>
        <fullName evidence="2">Uncharacterized protein</fullName>
    </submittedName>
</protein>
<keyword evidence="1" id="KW-0472">Membrane</keyword>